<evidence type="ECO:0000256" key="1">
    <source>
        <dbReference type="SAM" id="MobiDB-lite"/>
    </source>
</evidence>
<evidence type="ECO:0000313" key="3">
    <source>
        <dbReference type="EMBL" id="KKQ43154.1"/>
    </source>
</evidence>
<feature type="transmembrane region" description="Helical" evidence="2">
    <location>
        <begin position="6"/>
        <end position="23"/>
    </location>
</feature>
<comment type="caution">
    <text evidence="3">The sequence shown here is derived from an EMBL/GenBank/DDBJ whole genome shotgun (WGS) entry which is preliminary data.</text>
</comment>
<sequence>MNKTVIITIIAATVIGIGGYFIYDKSKSAQNSSTPEQSESTSPSRSAEINGYILSSLGNEIKIAKEVGKVALTEEEQAAKKAETQKLSPEERAAAREAENTNLETEDVALIIPVGIPIIKGSGDASGNVVAADIADLAKGVYVSIWTDAAGKVEYVKIKGS</sequence>
<dbReference type="Proteomes" id="UP000034603">
    <property type="component" value="Unassembled WGS sequence"/>
</dbReference>
<protein>
    <submittedName>
        <fullName evidence="3">Uncharacterized protein</fullName>
    </submittedName>
</protein>
<evidence type="ECO:0000256" key="2">
    <source>
        <dbReference type="SAM" id="Phobius"/>
    </source>
</evidence>
<proteinExistence type="predicted"/>
<keyword evidence="2" id="KW-0812">Transmembrane</keyword>
<organism evidence="3 4">
    <name type="scientific">Candidatus Woesebacteria bacterium GW2011_GWA1_37_8</name>
    <dbReference type="NCBI Taxonomy" id="1618546"/>
    <lineage>
        <taxon>Bacteria</taxon>
        <taxon>Candidatus Woeseibacteriota</taxon>
    </lineage>
</organism>
<accession>A0A0G0K249</accession>
<gene>
    <name evidence="3" type="ORF">US62_C0053G0005</name>
</gene>
<evidence type="ECO:0000313" key="4">
    <source>
        <dbReference type="Proteomes" id="UP000034603"/>
    </source>
</evidence>
<feature type="region of interest" description="Disordered" evidence="1">
    <location>
        <begin position="80"/>
        <end position="100"/>
    </location>
</feature>
<dbReference type="EMBL" id="LBTR01000053">
    <property type="protein sequence ID" value="KKQ43154.1"/>
    <property type="molecule type" value="Genomic_DNA"/>
</dbReference>
<name>A0A0G0K249_9BACT</name>
<keyword evidence="2" id="KW-0472">Membrane</keyword>
<reference evidence="3 4" key="1">
    <citation type="journal article" date="2015" name="Nature">
        <title>rRNA introns, odd ribosomes, and small enigmatic genomes across a large radiation of phyla.</title>
        <authorList>
            <person name="Brown C.T."/>
            <person name="Hug L.A."/>
            <person name="Thomas B.C."/>
            <person name="Sharon I."/>
            <person name="Castelle C.J."/>
            <person name="Singh A."/>
            <person name="Wilkins M.J."/>
            <person name="Williams K.H."/>
            <person name="Banfield J.F."/>
        </authorList>
    </citation>
    <scope>NUCLEOTIDE SEQUENCE [LARGE SCALE GENOMIC DNA]</scope>
</reference>
<feature type="compositionally biased region" description="Basic and acidic residues" evidence="1">
    <location>
        <begin position="80"/>
        <end position="99"/>
    </location>
</feature>
<dbReference type="AlphaFoldDB" id="A0A0G0K249"/>
<keyword evidence="2" id="KW-1133">Transmembrane helix</keyword>